<feature type="region of interest" description="Disordered" evidence="1">
    <location>
        <begin position="1"/>
        <end position="117"/>
    </location>
</feature>
<proteinExistence type="predicted"/>
<accession>A0A3S3QSW1</accession>
<feature type="compositionally biased region" description="Basic and acidic residues" evidence="1">
    <location>
        <begin position="108"/>
        <end position="117"/>
    </location>
</feature>
<keyword evidence="3" id="KW-1185">Reference proteome</keyword>
<reference evidence="2 3" key="1">
    <citation type="submission" date="2019-01" db="EMBL/GenBank/DDBJ databases">
        <title>Flavobacterium sp. nov.,isolated from freshwater.</title>
        <authorList>
            <person name="Zhang R."/>
            <person name="Du Z.-J."/>
        </authorList>
    </citation>
    <scope>NUCLEOTIDE SEQUENCE [LARGE SCALE GENOMIC DNA]</scope>
    <source>
        <strain evidence="2 3">1E403</strain>
    </source>
</reference>
<gene>
    <name evidence="2" type="ORF">EPI11_08420</name>
</gene>
<feature type="compositionally biased region" description="Basic and acidic residues" evidence="1">
    <location>
        <begin position="85"/>
        <end position="101"/>
    </location>
</feature>
<dbReference type="Proteomes" id="UP000287527">
    <property type="component" value="Unassembled WGS sequence"/>
</dbReference>
<evidence type="ECO:0000256" key="1">
    <source>
        <dbReference type="SAM" id="MobiDB-lite"/>
    </source>
</evidence>
<dbReference type="RefSeq" id="WP_128389515.1">
    <property type="nucleotide sequence ID" value="NZ_SBII01000004.1"/>
</dbReference>
<dbReference type="EMBL" id="SBII01000004">
    <property type="protein sequence ID" value="RWX01036.1"/>
    <property type="molecule type" value="Genomic_DNA"/>
</dbReference>
<feature type="compositionally biased region" description="Basic and acidic residues" evidence="1">
    <location>
        <begin position="65"/>
        <end position="76"/>
    </location>
</feature>
<feature type="compositionally biased region" description="Basic and acidic residues" evidence="1">
    <location>
        <begin position="1"/>
        <end position="35"/>
    </location>
</feature>
<organism evidence="2 3">
    <name type="scientific">Flavobacterium cerinum</name>
    <dbReference type="NCBI Taxonomy" id="2502784"/>
    <lineage>
        <taxon>Bacteria</taxon>
        <taxon>Pseudomonadati</taxon>
        <taxon>Bacteroidota</taxon>
        <taxon>Flavobacteriia</taxon>
        <taxon>Flavobacteriales</taxon>
        <taxon>Flavobacteriaceae</taxon>
        <taxon>Flavobacterium</taxon>
    </lineage>
</organism>
<comment type="caution">
    <text evidence="2">The sequence shown here is derived from an EMBL/GenBank/DDBJ whole genome shotgun (WGS) entry which is preliminary data.</text>
</comment>
<dbReference type="AlphaFoldDB" id="A0A3S3QSW1"/>
<protein>
    <submittedName>
        <fullName evidence="2">Uncharacterized protein</fullName>
    </submittedName>
</protein>
<evidence type="ECO:0000313" key="2">
    <source>
        <dbReference type="EMBL" id="RWX01036.1"/>
    </source>
</evidence>
<evidence type="ECO:0000313" key="3">
    <source>
        <dbReference type="Proteomes" id="UP000287527"/>
    </source>
</evidence>
<name>A0A3S3QSW1_9FLAO</name>
<sequence length="117" mass="13982">MRTNRNDDPGQDSWEHQHENESKKMDRFNKDRDDDWNTILSPGSNDESQDMRSDNDDFNDSGWDIDNKHSNSEDSRNMQSAGTFYKDETESSHGRYSDTDLNRYTTDYNRRNREEME</sequence>